<dbReference type="Pfam" id="PF01607">
    <property type="entry name" value="CBM_14"/>
    <property type="match status" value="1"/>
</dbReference>
<feature type="region of interest" description="Disordered" evidence="1">
    <location>
        <begin position="677"/>
        <end position="701"/>
    </location>
</feature>
<feature type="compositionally biased region" description="Basic and acidic residues" evidence="1">
    <location>
        <begin position="596"/>
        <end position="610"/>
    </location>
</feature>
<feature type="region of interest" description="Disordered" evidence="1">
    <location>
        <begin position="207"/>
        <end position="262"/>
    </location>
</feature>
<evidence type="ECO:0000313" key="4">
    <source>
        <dbReference type="EnsemblMetazoa" id="AMAM009459-PA"/>
    </source>
</evidence>
<feature type="compositionally biased region" description="Basic and acidic residues" evidence="1">
    <location>
        <begin position="164"/>
        <end position="178"/>
    </location>
</feature>
<feature type="compositionally biased region" description="Basic and acidic residues" evidence="1">
    <location>
        <begin position="776"/>
        <end position="792"/>
    </location>
</feature>
<dbReference type="VEuPathDB" id="VectorBase:AMAM009459"/>
<dbReference type="GO" id="GO:0005576">
    <property type="term" value="C:extracellular region"/>
    <property type="evidence" value="ECO:0007669"/>
    <property type="project" value="InterPro"/>
</dbReference>
<feature type="compositionally biased region" description="Polar residues" evidence="1">
    <location>
        <begin position="94"/>
        <end position="162"/>
    </location>
</feature>
<feature type="compositionally biased region" description="Polar residues" evidence="1">
    <location>
        <begin position="522"/>
        <end position="567"/>
    </location>
</feature>
<feature type="compositionally biased region" description="Polar residues" evidence="1">
    <location>
        <begin position="574"/>
        <end position="588"/>
    </location>
</feature>
<feature type="compositionally biased region" description="Low complexity" evidence="1">
    <location>
        <begin position="44"/>
        <end position="56"/>
    </location>
</feature>
<feature type="compositionally biased region" description="Polar residues" evidence="1">
    <location>
        <begin position="231"/>
        <end position="241"/>
    </location>
</feature>
<feature type="region of interest" description="Disordered" evidence="1">
    <location>
        <begin position="389"/>
        <end position="443"/>
    </location>
</feature>
<feature type="compositionally biased region" description="Acidic residues" evidence="1">
    <location>
        <begin position="220"/>
        <end position="230"/>
    </location>
</feature>
<feature type="compositionally biased region" description="Low complexity" evidence="1">
    <location>
        <begin position="74"/>
        <end position="88"/>
    </location>
</feature>
<feature type="region of interest" description="Disordered" evidence="1">
    <location>
        <begin position="279"/>
        <end position="374"/>
    </location>
</feature>
<dbReference type="Proteomes" id="UP000075901">
    <property type="component" value="Unassembled WGS sequence"/>
</dbReference>
<feature type="compositionally biased region" description="Polar residues" evidence="1">
    <location>
        <begin position="249"/>
        <end position="258"/>
    </location>
</feature>
<feature type="region of interest" description="Disordered" evidence="1">
    <location>
        <begin position="757"/>
        <end position="792"/>
    </location>
</feature>
<feature type="compositionally biased region" description="Polar residues" evidence="1">
    <location>
        <begin position="394"/>
        <end position="407"/>
    </location>
</feature>
<keyword evidence="5" id="KW-1185">Reference proteome</keyword>
<evidence type="ECO:0000256" key="2">
    <source>
        <dbReference type="SAM" id="SignalP"/>
    </source>
</evidence>
<reference evidence="4" key="2">
    <citation type="submission" date="2020-05" db="UniProtKB">
        <authorList>
            <consortium name="EnsemblMetazoa"/>
        </authorList>
    </citation>
    <scope>IDENTIFICATION</scope>
    <source>
        <strain evidence="4">maculatus3</strain>
    </source>
</reference>
<dbReference type="GO" id="GO:0008061">
    <property type="term" value="F:chitin binding"/>
    <property type="evidence" value="ECO:0007669"/>
    <property type="project" value="InterPro"/>
</dbReference>
<feature type="compositionally biased region" description="Polar residues" evidence="1">
    <location>
        <begin position="327"/>
        <end position="357"/>
    </location>
</feature>
<feature type="region of interest" description="Disordered" evidence="1">
    <location>
        <begin position="34"/>
        <end position="178"/>
    </location>
</feature>
<feature type="compositionally biased region" description="Polar residues" evidence="1">
    <location>
        <begin position="424"/>
        <end position="443"/>
    </location>
</feature>
<organism evidence="4 5">
    <name type="scientific">Anopheles maculatus</name>
    <dbReference type="NCBI Taxonomy" id="74869"/>
    <lineage>
        <taxon>Eukaryota</taxon>
        <taxon>Metazoa</taxon>
        <taxon>Ecdysozoa</taxon>
        <taxon>Arthropoda</taxon>
        <taxon>Hexapoda</taxon>
        <taxon>Insecta</taxon>
        <taxon>Pterygota</taxon>
        <taxon>Neoptera</taxon>
        <taxon>Endopterygota</taxon>
        <taxon>Diptera</taxon>
        <taxon>Nematocera</taxon>
        <taxon>Culicoidea</taxon>
        <taxon>Culicidae</taxon>
        <taxon>Anophelinae</taxon>
        <taxon>Anopheles</taxon>
        <taxon>Anopheles maculatus group</taxon>
    </lineage>
</organism>
<dbReference type="InterPro" id="IPR002557">
    <property type="entry name" value="Chitin-bd_dom"/>
</dbReference>
<feature type="domain" description="Chitin-binding type-2" evidence="3">
    <location>
        <begin position="834"/>
        <end position="883"/>
    </location>
</feature>
<feature type="region of interest" description="Disordered" evidence="1">
    <location>
        <begin position="522"/>
        <end position="658"/>
    </location>
</feature>
<reference evidence="5" key="1">
    <citation type="submission" date="2013-09" db="EMBL/GenBank/DDBJ databases">
        <title>The Genome Sequence of Anopheles maculatus species B.</title>
        <authorList>
            <consortium name="The Broad Institute Genomics Platform"/>
            <person name="Neafsey D.E."/>
            <person name="Besansky N."/>
            <person name="Howell P."/>
            <person name="Walton C."/>
            <person name="Young S.K."/>
            <person name="Zeng Q."/>
            <person name="Gargeya S."/>
            <person name="Fitzgerald M."/>
            <person name="Haas B."/>
            <person name="Abouelleil A."/>
            <person name="Allen A.W."/>
            <person name="Alvarado L."/>
            <person name="Arachchi H.M."/>
            <person name="Berlin A.M."/>
            <person name="Chapman S.B."/>
            <person name="Gainer-Dewar J."/>
            <person name="Goldberg J."/>
            <person name="Griggs A."/>
            <person name="Gujja S."/>
            <person name="Hansen M."/>
            <person name="Howarth C."/>
            <person name="Imamovic A."/>
            <person name="Ireland A."/>
            <person name="Larimer J."/>
            <person name="McCowan C."/>
            <person name="Murphy C."/>
            <person name="Pearson M."/>
            <person name="Poon T.W."/>
            <person name="Priest M."/>
            <person name="Roberts A."/>
            <person name="Saif S."/>
            <person name="Shea T."/>
            <person name="Sisk P."/>
            <person name="Sykes S."/>
            <person name="Wortman J."/>
            <person name="Nusbaum C."/>
            <person name="Birren B."/>
        </authorList>
    </citation>
    <scope>NUCLEOTIDE SEQUENCE [LARGE SCALE GENOMIC DNA]</scope>
    <source>
        <strain evidence="5">maculatus3</strain>
    </source>
</reference>
<dbReference type="EnsemblMetazoa" id="AMAM009459-RA">
    <property type="protein sequence ID" value="AMAM009459-PA"/>
    <property type="gene ID" value="AMAM009459"/>
</dbReference>
<evidence type="ECO:0000259" key="3">
    <source>
        <dbReference type="PROSITE" id="PS50940"/>
    </source>
</evidence>
<feature type="signal peptide" evidence="2">
    <location>
        <begin position="1"/>
        <end position="22"/>
    </location>
</feature>
<feature type="compositionally biased region" description="Polar residues" evidence="1">
    <location>
        <begin position="62"/>
        <end position="73"/>
    </location>
</feature>
<dbReference type="SUPFAM" id="SSF57625">
    <property type="entry name" value="Invertebrate chitin-binding proteins"/>
    <property type="match status" value="1"/>
</dbReference>
<feature type="region of interest" description="Disordered" evidence="1">
    <location>
        <begin position="463"/>
        <end position="506"/>
    </location>
</feature>
<feature type="chain" id="PRO_5008135905" description="Chitin-binding type-2 domain-containing protein" evidence="2">
    <location>
        <begin position="23"/>
        <end position="983"/>
    </location>
</feature>
<protein>
    <recommendedName>
        <fullName evidence="3">Chitin-binding type-2 domain-containing protein</fullName>
    </recommendedName>
</protein>
<proteinExistence type="predicted"/>
<evidence type="ECO:0000313" key="5">
    <source>
        <dbReference type="Proteomes" id="UP000075901"/>
    </source>
</evidence>
<feature type="compositionally biased region" description="Polar residues" evidence="1">
    <location>
        <begin position="34"/>
        <end position="43"/>
    </location>
</feature>
<dbReference type="InterPro" id="IPR036508">
    <property type="entry name" value="Chitin-bd_dom_sf"/>
</dbReference>
<dbReference type="AlphaFoldDB" id="A0A182SM17"/>
<sequence>MTKRTTVGIVIIMLHLLQRCSATDVTTTVVMSEGASTSGSVTPSTTQQSNSTNSTTFGVSEYSETYVQNGDPQVSTRAVSSTSATAAAEGSEHVANTSPTQETSTNPSLVANENGTSSAQNTTTGSDSHPATLFPIQNDTTPYNKSSDALVSSSKVNMTDGSETMDKSEVDTDARGSIAEKEVANTNETETQPKTTNEEAQIEKKDELTRAGINIGEADVRDDDAEDSVEFSETLNTAKSDQNVEKNDTSYQNSTIDQTPKEMDGFEVLLLADDMMEEVVQDDSSPSVVNADPPEPTTEGLKMSPNNITESTTKKTEDTSSPDIGNVANTQSAYGTSFNETEQQTNATQGESQQSSKDIVEAPPNGDNGTTFMQDNANLFPIFNLPSFEAPNSDLGNENKQTTSNDTAELDRDSNTPAVASDIRNASNVDDTPTYGASASNIPQSFDGFQEVQLLAADISLDEPEDQSADEHKTVTNNQNIASDLNPIDESSVDKESNTNQSKLSDADGIISECNTSICEQPYNQTTFNNNTDDIQNDPTNMANLQDTAVGTPSSDGSQSHQVNENKSPALDSTVGNKQGQTSTNDSVEPNAPSKVPDDVSSKQDPDQEPKSISISEVSEDGAGNPLPRDETQTLQNSQSMQQEKQITTQSKQVNNTYEVPPGAVLKIHIENGEITSVSRDTQPAQEPGSIVANENDQQLNETAKEEEFYELLADDFAFGEDDNKTGGGYRPIEADPEDSYITTTTFKPYFISESYETKPPSAGCPFSSKTSTDTKIPKDEQQRTGKQRPEEDHFVEDPYYYGLDPFCLTRHHVLIPAIPVMLPQWCFVPDTPDFMCPSYDLGFHIAFAHETHRDMYYRCVYGQAVLLKCPNLHYWDDERKICTLMADFSHFQRHHSHRPQNLYDQATHHHCQQCRRNFLRPQDLDPAAQCSDRMLLACNTDGTLSVYECPGFYYYDRHIQLRWYADLERCDYPADRDGPWSR</sequence>
<accession>A0A182SM17</accession>
<keyword evidence="2" id="KW-0732">Signal</keyword>
<evidence type="ECO:0000256" key="1">
    <source>
        <dbReference type="SAM" id="MobiDB-lite"/>
    </source>
</evidence>
<feature type="compositionally biased region" description="Polar residues" evidence="1">
    <location>
        <begin position="633"/>
        <end position="658"/>
    </location>
</feature>
<name>A0A182SM17_9DIPT</name>
<dbReference type="PROSITE" id="PS50940">
    <property type="entry name" value="CHIT_BIND_II"/>
    <property type="match status" value="1"/>
</dbReference>
<dbReference type="Gene3D" id="2.170.140.10">
    <property type="entry name" value="Chitin binding domain"/>
    <property type="match status" value="1"/>
</dbReference>
<dbReference type="SMART" id="SM00494">
    <property type="entry name" value="ChtBD2"/>
    <property type="match status" value="1"/>
</dbReference>